<feature type="transmembrane region" description="Helical" evidence="2">
    <location>
        <begin position="384"/>
        <end position="405"/>
    </location>
</feature>
<dbReference type="PANTHER" id="PTHR12147:SF26">
    <property type="entry name" value="PEPTIDASE M28 DOMAIN-CONTAINING PROTEIN"/>
    <property type="match status" value="1"/>
</dbReference>
<name>A0A4R5YQB8_KOCRO</name>
<sequence>MRRRALSRGLARAVLAVVLLLPAEVPAAALPAGRDGAASTEEITRAVTAEQLEAHLRAFQDAADAHGGNRAAGTAGYRASVDHVVERLRAAGYHPRVQVFTFPYGEDHDEDYDDEHGEDTSTERRETYNVLADTVTGDPDSTVLVGAHLDSVQEGPGLNDNGSGAAGVLAVAEALAGTDTRNRVRFAWWGAEEVNLNGADHYVSDLRANDPGAFDGIAMYLNFDMIGSPNYGRFVYDGDTSGGGWQDDSIEAPDGSDAIEVAFEGYFEALGTAFEEVPLDDGSDHVVFAEAGIPVGGLFTGDTGEKTRQQAERYGGEARADYDPCYHSACDDVDNVDLQVLEEISDATAAVVLGFASSTIDDGAPLRPPDRWPRRGVLEDLGPALTGLVVVGVAAAVTVAAAVAVRRRARGRR</sequence>
<dbReference type="PANTHER" id="PTHR12147">
    <property type="entry name" value="METALLOPEPTIDASE M28 FAMILY MEMBER"/>
    <property type="match status" value="1"/>
</dbReference>
<evidence type="ECO:0000256" key="1">
    <source>
        <dbReference type="SAM" id="MobiDB-lite"/>
    </source>
</evidence>
<keyword evidence="2" id="KW-0812">Transmembrane</keyword>
<protein>
    <submittedName>
        <fullName evidence="5">M28 family peptidase</fullName>
    </submittedName>
</protein>
<keyword evidence="2" id="KW-0472">Membrane</keyword>
<evidence type="ECO:0000256" key="2">
    <source>
        <dbReference type="SAM" id="Phobius"/>
    </source>
</evidence>
<dbReference type="EMBL" id="SMZT01000001">
    <property type="protein sequence ID" value="TDL46991.1"/>
    <property type="molecule type" value="Genomic_DNA"/>
</dbReference>
<feature type="compositionally biased region" description="Acidic residues" evidence="1">
    <location>
        <begin position="107"/>
        <end position="117"/>
    </location>
</feature>
<evidence type="ECO:0000313" key="6">
    <source>
        <dbReference type="Proteomes" id="UP000295163"/>
    </source>
</evidence>
<dbReference type="AlphaFoldDB" id="A0A4R5YQB8"/>
<keyword evidence="2" id="KW-1133">Transmembrane helix</keyword>
<feature type="signal peptide" evidence="3">
    <location>
        <begin position="1"/>
        <end position="27"/>
    </location>
</feature>
<organism evidence="5 6">
    <name type="scientific">Kocuria rosea</name>
    <name type="common">Deinococcus erythromyxa</name>
    <name type="synonym">Micrococcus rubens</name>
    <dbReference type="NCBI Taxonomy" id="1275"/>
    <lineage>
        <taxon>Bacteria</taxon>
        <taxon>Bacillati</taxon>
        <taxon>Actinomycetota</taxon>
        <taxon>Actinomycetes</taxon>
        <taxon>Micrococcales</taxon>
        <taxon>Micrococcaceae</taxon>
        <taxon>Kocuria</taxon>
    </lineage>
</organism>
<evidence type="ECO:0000259" key="4">
    <source>
        <dbReference type="Pfam" id="PF04389"/>
    </source>
</evidence>
<dbReference type="GO" id="GO:0008235">
    <property type="term" value="F:metalloexopeptidase activity"/>
    <property type="evidence" value="ECO:0007669"/>
    <property type="project" value="InterPro"/>
</dbReference>
<feature type="region of interest" description="Disordered" evidence="1">
    <location>
        <begin position="104"/>
        <end position="124"/>
    </location>
</feature>
<dbReference type="Gene3D" id="3.40.630.10">
    <property type="entry name" value="Zn peptidases"/>
    <property type="match status" value="1"/>
</dbReference>
<feature type="domain" description="Peptidase M28" evidence="4">
    <location>
        <begin position="129"/>
        <end position="351"/>
    </location>
</feature>
<dbReference type="InterPro" id="IPR007484">
    <property type="entry name" value="Peptidase_M28"/>
</dbReference>
<comment type="caution">
    <text evidence="5">The sequence shown here is derived from an EMBL/GenBank/DDBJ whole genome shotgun (WGS) entry which is preliminary data.</text>
</comment>
<dbReference type="Proteomes" id="UP000295163">
    <property type="component" value="Unassembled WGS sequence"/>
</dbReference>
<dbReference type="InterPro" id="IPR045175">
    <property type="entry name" value="M28_fam"/>
</dbReference>
<feature type="chain" id="PRO_5038465577" evidence="3">
    <location>
        <begin position="28"/>
        <end position="413"/>
    </location>
</feature>
<proteinExistence type="predicted"/>
<gene>
    <name evidence="5" type="ORF">E2R59_03110</name>
</gene>
<evidence type="ECO:0000313" key="5">
    <source>
        <dbReference type="EMBL" id="TDL46991.1"/>
    </source>
</evidence>
<keyword evidence="3" id="KW-0732">Signal</keyword>
<dbReference type="SUPFAM" id="SSF53187">
    <property type="entry name" value="Zn-dependent exopeptidases"/>
    <property type="match status" value="1"/>
</dbReference>
<reference evidence="5 6" key="1">
    <citation type="submission" date="2019-03" db="EMBL/GenBank/DDBJ databases">
        <title>Genome Sequencing and Assembly of Various Microbes Isolated from Partially Reclaimed Soil and Acid Mine Drainage (AMD) Site.</title>
        <authorList>
            <person name="Steinbock B."/>
            <person name="Bechtold R."/>
            <person name="Sevigny J.L."/>
            <person name="Thomas D."/>
            <person name="Cuthill L.R."/>
            <person name="Aveiro Johannsen E.J."/>
            <person name="Thomas K."/>
            <person name="Ghosh A."/>
        </authorList>
    </citation>
    <scope>NUCLEOTIDE SEQUENCE [LARGE SCALE GENOMIC DNA]</scope>
    <source>
        <strain evidence="5 6">S-A3</strain>
    </source>
</reference>
<evidence type="ECO:0000256" key="3">
    <source>
        <dbReference type="SAM" id="SignalP"/>
    </source>
</evidence>
<dbReference type="Pfam" id="PF04389">
    <property type="entry name" value="Peptidase_M28"/>
    <property type="match status" value="1"/>
</dbReference>
<accession>A0A4R5YQB8</accession>
<dbReference type="GO" id="GO:0006508">
    <property type="term" value="P:proteolysis"/>
    <property type="evidence" value="ECO:0007669"/>
    <property type="project" value="InterPro"/>
</dbReference>